<dbReference type="EMBL" id="KN439760">
    <property type="protein sequence ID" value="KHG27070.1"/>
    <property type="molecule type" value="Genomic_DNA"/>
</dbReference>
<keyword evidence="2" id="KW-1185">Reference proteome</keyword>
<proteinExistence type="predicted"/>
<protein>
    <submittedName>
        <fullName evidence="1">Uncharacterized protein</fullName>
    </submittedName>
</protein>
<sequence>MIIIHSITLTLSSSFHEFNNHKFCAHICTTHNGFIIIFNFSIPNEPLRIIILDTQENLTCTVPHIH</sequence>
<dbReference type="Proteomes" id="UP000032142">
    <property type="component" value="Unassembled WGS sequence"/>
</dbReference>
<name>A0A0B0PPZ5_GOSAR</name>
<dbReference type="AlphaFoldDB" id="A0A0B0PPZ5"/>
<reference evidence="2" key="1">
    <citation type="submission" date="2014-09" db="EMBL/GenBank/DDBJ databases">
        <authorList>
            <person name="Mudge J."/>
            <person name="Ramaraj T."/>
            <person name="Lindquist I.E."/>
            <person name="Bharti A.K."/>
            <person name="Sundararajan A."/>
            <person name="Cameron C.T."/>
            <person name="Woodward J.E."/>
            <person name="May G.D."/>
            <person name="Brubaker C."/>
            <person name="Broadhvest J."/>
            <person name="Wilkins T.A."/>
        </authorList>
    </citation>
    <scope>NUCLEOTIDE SEQUENCE</scope>
    <source>
        <strain evidence="2">cv. AKA8401</strain>
    </source>
</reference>
<gene>
    <name evidence="1" type="ORF">F383_08924</name>
</gene>
<evidence type="ECO:0000313" key="1">
    <source>
        <dbReference type="EMBL" id="KHG27070.1"/>
    </source>
</evidence>
<evidence type="ECO:0000313" key="2">
    <source>
        <dbReference type="Proteomes" id="UP000032142"/>
    </source>
</evidence>
<accession>A0A0B0PPZ5</accession>
<organism evidence="1 2">
    <name type="scientific">Gossypium arboreum</name>
    <name type="common">Tree cotton</name>
    <name type="synonym">Gossypium nanking</name>
    <dbReference type="NCBI Taxonomy" id="29729"/>
    <lineage>
        <taxon>Eukaryota</taxon>
        <taxon>Viridiplantae</taxon>
        <taxon>Streptophyta</taxon>
        <taxon>Embryophyta</taxon>
        <taxon>Tracheophyta</taxon>
        <taxon>Spermatophyta</taxon>
        <taxon>Magnoliopsida</taxon>
        <taxon>eudicotyledons</taxon>
        <taxon>Gunneridae</taxon>
        <taxon>Pentapetalae</taxon>
        <taxon>rosids</taxon>
        <taxon>malvids</taxon>
        <taxon>Malvales</taxon>
        <taxon>Malvaceae</taxon>
        <taxon>Malvoideae</taxon>
        <taxon>Gossypium</taxon>
    </lineage>
</organism>